<dbReference type="InterPro" id="IPR053175">
    <property type="entry name" value="DHMBA_Reg_Transcription_Factor"/>
</dbReference>
<gene>
    <name evidence="6" type="ORF">PV07_00732</name>
</gene>
<dbReference type="Gene3D" id="4.10.240.10">
    <property type="entry name" value="Zn(2)-C6 fungal-type DNA-binding domain"/>
    <property type="match status" value="1"/>
</dbReference>
<evidence type="ECO:0000256" key="2">
    <source>
        <dbReference type="ARBA" id="ARBA00023125"/>
    </source>
</evidence>
<dbReference type="GO" id="GO:0008270">
    <property type="term" value="F:zinc ion binding"/>
    <property type="evidence" value="ECO:0007669"/>
    <property type="project" value="InterPro"/>
</dbReference>
<evidence type="ECO:0000259" key="5">
    <source>
        <dbReference type="PROSITE" id="PS50048"/>
    </source>
</evidence>
<dbReference type="PANTHER" id="PTHR38791">
    <property type="entry name" value="ZN(II)2CYS6 TRANSCRIPTION FACTOR (EUROFUNG)-RELATED-RELATED"/>
    <property type="match status" value="1"/>
</dbReference>
<protein>
    <recommendedName>
        <fullName evidence="5">Zn(2)-C6 fungal-type domain-containing protein</fullName>
    </recommendedName>
</protein>
<dbReference type="SUPFAM" id="SSF57701">
    <property type="entry name" value="Zn2/Cys6 DNA-binding domain"/>
    <property type="match status" value="1"/>
</dbReference>
<dbReference type="RefSeq" id="XP_016254134.1">
    <property type="nucleotide sequence ID" value="XM_016387206.1"/>
</dbReference>
<keyword evidence="3" id="KW-0804">Transcription</keyword>
<organism evidence="6 7">
    <name type="scientific">Cladophialophora immunda</name>
    <dbReference type="NCBI Taxonomy" id="569365"/>
    <lineage>
        <taxon>Eukaryota</taxon>
        <taxon>Fungi</taxon>
        <taxon>Dikarya</taxon>
        <taxon>Ascomycota</taxon>
        <taxon>Pezizomycotina</taxon>
        <taxon>Eurotiomycetes</taxon>
        <taxon>Chaetothyriomycetidae</taxon>
        <taxon>Chaetothyriales</taxon>
        <taxon>Herpotrichiellaceae</taxon>
        <taxon>Cladophialophora</taxon>
    </lineage>
</organism>
<dbReference type="GO" id="GO:0000981">
    <property type="term" value="F:DNA-binding transcription factor activity, RNA polymerase II-specific"/>
    <property type="evidence" value="ECO:0007669"/>
    <property type="project" value="InterPro"/>
</dbReference>
<evidence type="ECO:0000256" key="3">
    <source>
        <dbReference type="ARBA" id="ARBA00023163"/>
    </source>
</evidence>
<keyword evidence="2" id="KW-0238">DNA-binding</keyword>
<dbReference type="Pfam" id="PF00172">
    <property type="entry name" value="Zn_clus"/>
    <property type="match status" value="1"/>
</dbReference>
<dbReference type="EMBL" id="KN847040">
    <property type="protein sequence ID" value="KIW33918.1"/>
    <property type="molecule type" value="Genomic_DNA"/>
</dbReference>
<dbReference type="VEuPathDB" id="FungiDB:PV07_00732"/>
<dbReference type="AlphaFoldDB" id="A0A0D2CRW5"/>
<evidence type="ECO:0000256" key="4">
    <source>
        <dbReference type="ARBA" id="ARBA00023242"/>
    </source>
</evidence>
<dbReference type="GO" id="GO:0003677">
    <property type="term" value="F:DNA binding"/>
    <property type="evidence" value="ECO:0007669"/>
    <property type="project" value="UniProtKB-KW"/>
</dbReference>
<evidence type="ECO:0000313" key="7">
    <source>
        <dbReference type="Proteomes" id="UP000054466"/>
    </source>
</evidence>
<dbReference type="OrthoDB" id="4220372at2759"/>
<dbReference type="InterPro" id="IPR001138">
    <property type="entry name" value="Zn2Cys6_DnaBD"/>
</dbReference>
<keyword evidence="4" id="KW-0539">Nucleus</keyword>
<proteinExistence type="predicted"/>
<keyword evidence="7" id="KW-1185">Reference proteome</keyword>
<dbReference type="HOGENOM" id="CLU_565221_0_0_1"/>
<dbReference type="InterPro" id="IPR036864">
    <property type="entry name" value="Zn2-C6_fun-type_DNA-bd_sf"/>
</dbReference>
<dbReference type="CDD" id="cd00067">
    <property type="entry name" value="GAL4"/>
    <property type="match status" value="1"/>
</dbReference>
<dbReference type="Proteomes" id="UP000054466">
    <property type="component" value="Unassembled WGS sequence"/>
</dbReference>
<dbReference type="PROSITE" id="PS00463">
    <property type="entry name" value="ZN2_CY6_FUNGAL_1"/>
    <property type="match status" value="1"/>
</dbReference>
<feature type="domain" description="Zn(2)-C6 fungal-type" evidence="5">
    <location>
        <begin position="9"/>
        <end position="37"/>
    </location>
</feature>
<dbReference type="PANTHER" id="PTHR38791:SF11">
    <property type="entry name" value="ZN(II)2CYS6 TRANSCRIPTION FACTOR (EUROFUNG)"/>
    <property type="match status" value="1"/>
</dbReference>
<dbReference type="SMART" id="SM00066">
    <property type="entry name" value="GAL4"/>
    <property type="match status" value="1"/>
</dbReference>
<reference evidence="6 7" key="1">
    <citation type="submission" date="2015-01" db="EMBL/GenBank/DDBJ databases">
        <title>The Genome Sequence of Cladophialophora immunda CBS83496.</title>
        <authorList>
            <consortium name="The Broad Institute Genomics Platform"/>
            <person name="Cuomo C."/>
            <person name="de Hoog S."/>
            <person name="Gorbushina A."/>
            <person name="Stielow B."/>
            <person name="Teixiera M."/>
            <person name="Abouelleil A."/>
            <person name="Chapman S.B."/>
            <person name="Priest M."/>
            <person name="Young S.K."/>
            <person name="Wortman J."/>
            <person name="Nusbaum C."/>
            <person name="Birren B."/>
        </authorList>
    </citation>
    <scope>NUCLEOTIDE SEQUENCE [LARGE SCALE GENOMIC DNA]</scope>
    <source>
        <strain evidence="6 7">CBS 83496</strain>
    </source>
</reference>
<evidence type="ECO:0000256" key="1">
    <source>
        <dbReference type="ARBA" id="ARBA00023015"/>
    </source>
</evidence>
<evidence type="ECO:0000313" key="6">
    <source>
        <dbReference type="EMBL" id="KIW33918.1"/>
    </source>
</evidence>
<accession>A0A0D2CRW5</accession>
<dbReference type="PROSITE" id="PS50048">
    <property type="entry name" value="ZN2_CY6_FUNGAL_2"/>
    <property type="match status" value="1"/>
</dbReference>
<name>A0A0D2CRW5_9EURO</name>
<keyword evidence="1" id="KW-0805">Transcription regulation</keyword>
<dbReference type="GeneID" id="27339926"/>
<sequence>MVHRGPARGCRRCKDRHVKCDLTVPQCRQCYRLGFDCPGYSHPIDIVLRDQTASVKARFQTRNPSTALRLPRDESRQLLSPPKRMMPCLEAQALGFLFASTIFTPGRDWRASHGHFELIMPLYHAVSNDSPLVYAVSWLAIYMMGTCSRGKPYALERGLLARVIKSVRRAIADPLASLEDETLSAVMILQFGEYLFGRRPEATMLPPASHQSGAEALIRKRGSLNFRNDNALTLLAAVRNNAINLALNDAERTVNWDLWEIQADIERLGQSYTPAMQLDAHAISVVALRTELDRRSGFYHPEFVQIMRERLIRLLGHLSLWECQAPKDWRAHKAARFQHYYPSQDIAYLFTQYYLLRFETIQLMQELNARTKTPDRSGGQFDYARDAVDCIVAAEVSMLAKWHQPADQHVETAPHVAVRMPQATVQQCLESKRGAWLLQKVLTRLENDLRRALISMEIPDAISMDYSVYLNWARKERQTIIEAFETRDARVN</sequence>